<sequence length="1197" mass="124139">MLAGTAMAPTVAVADSASAAGAAADVIAAQRALDQAKASGQPVEVVSARTETTTTYANPDGFTFRLDQSTVPVRVARPDGSWEAPDATLVRQADGTLRPRAAVVDLTFSGGGDKPLVTIGRNGRTLSFSWPGSLPVPVLDGDSALYADVLPGVDLRMTAGVEGYHEVLVVKSAKAAADLRLKRITFGLSASGLRVGGTGAGGFSAVGADGQEVFSSPAAQMWDSLGVPAASAPSKTAPAAATPSVSGPSAPQPTSDAPGPGSRTATTPLVVGRDSVTVVPDTHLMAEQDPAAYPLYIDPDVALNSGVPERTLLRSDGYTSYGWGNGVNGEGDGYCGTWNGYYCGPGYTQRLYFQFTPGALRGKKVLSAIFRVTSPWAFVCDLRLTELTRTNNISSSTTWATRPTQLDMMVDRWFSAGRGSACDPDSPDAPIEFTDNPDETNENLTPTVQDFAAGKFAKLTLELRPHDETDASAWKRFKNNAVLSVNYVANPAMPTDVGIVSGSSAVCHTNSADPQVVSGTTPQVRGRPQTQPGGESQARLRVRWRVERLSGSTWSQAIGDVTMPASGFVGDNVLEPATLPALLTDVQYRLKALTLSYQDNQTSFLNTGYTAPCYFTIDATAPKAPTVALSTPYSVCLSDSCVAGGGPGVPGTVTFGPAPGDVNTAYSYRLSSDDSWHDLAAGATSTTLVPQVSGTYHLEARAKDRAGRWGASSTTDFLVAAGAGPVGQWHFDETGGAALDTSSTVPAEQDNATLSATGATRDDRGRRGLELHDDAGTPLATPVTDTGLTLDGTSGYAETQKPVIDVRASYTVSAWVRLGTSQVRTMGVLSQDDTTASPFYLSYAADGVDDWSMRVRSCTADTTCVWIKARSVVTPVPGVWTHLTGQYDAAAGKLSLYVNGVLQASVPATAPAVYGKPLQIGRDSWNGSHVDYFNGSIDEVSVWQRALTAQEILDQARGLDAAGYGDAELTAGWQAEGASGSTLADASGYGRTLTPAGGATLDGTALTLDGSGGYASTPGSVVDDRGSLTATARVQLNVAALTTHPAGYTVQVAGQPSADGSAWGLWFRYTGITDGLDDDGNVIHIPQGQWLFGRVAADGGFTGAVSPNDDPGGGSGEGDVQVTGVLDAQSGTVSLYLGANLQDTQPYTTLAGSGDFTAGRGHVGGAWGHYLPGRIEDLRVWTGAMTSSDQIAAVVGG</sequence>
<comment type="caution">
    <text evidence="5">The sequence shown here is derived from an EMBL/GenBank/DDBJ whole genome shotgun (WGS) entry which is preliminary data.</text>
</comment>
<feature type="region of interest" description="Disordered" evidence="3">
    <location>
        <begin position="229"/>
        <end position="269"/>
    </location>
</feature>
<feature type="compositionally biased region" description="Basic and acidic residues" evidence="3">
    <location>
        <begin position="760"/>
        <end position="775"/>
    </location>
</feature>
<keyword evidence="1" id="KW-0732">Signal</keyword>
<dbReference type="InterPro" id="IPR042837">
    <property type="entry name" value="PTX3"/>
</dbReference>
<dbReference type="Proteomes" id="UP000603904">
    <property type="component" value="Unassembled WGS sequence"/>
</dbReference>
<feature type="region of interest" description="Disordered" evidence="3">
    <location>
        <begin position="738"/>
        <end position="786"/>
    </location>
</feature>
<dbReference type="EMBL" id="BOOC01000048">
    <property type="protein sequence ID" value="GIH43927.1"/>
    <property type="molecule type" value="Genomic_DNA"/>
</dbReference>
<feature type="domain" description="LamG-like jellyroll fold" evidence="4">
    <location>
        <begin position="808"/>
        <end position="950"/>
    </location>
</feature>
<feature type="region of interest" description="Disordered" evidence="3">
    <location>
        <begin position="511"/>
        <end position="537"/>
    </location>
</feature>
<dbReference type="PANTHER" id="PTHR46943">
    <property type="entry name" value="PENTRAXIN-RELATED PROTEIN PTX3"/>
    <property type="match status" value="1"/>
</dbReference>
<organism evidence="5 6">
    <name type="scientific">Microbispora corallina</name>
    <dbReference type="NCBI Taxonomy" id="83302"/>
    <lineage>
        <taxon>Bacteria</taxon>
        <taxon>Bacillati</taxon>
        <taxon>Actinomycetota</taxon>
        <taxon>Actinomycetes</taxon>
        <taxon>Streptosporangiales</taxon>
        <taxon>Streptosporangiaceae</taxon>
        <taxon>Microbispora</taxon>
    </lineage>
</organism>
<dbReference type="SMART" id="SM00560">
    <property type="entry name" value="LamGL"/>
    <property type="match status" value="2"/>
</dbReference>
<keyword evidence="2" id="KW-1015">Disulfide bond</keyword>
<feature type="domain" description="LamG-like jellyroll fold" evidence="4">
    <location>
        <begin position="1026"/>
        <end position="1188"/>
    </location>
</feature>
<evidence type="ECO:0000256" key="3">
    <source>
        <dbReference type="SAM" id="MobiDB-lite"/>
    </source>
</evidence>
<evidence type="ECO:0000313" key="6">
    <source>
        <dbReference type="Proteomes" id="UP000603904"/>
    </source>
</evidence>
<proteinExistence type="predicted"/>
<dbReference type="InterPro" id="IPR006558">
    <property type="entry name" value="LamG-like"/>
</dbReference>
<dbReference type="Pfam" id="PF13385">
    <property type="entry name" value="Laminin_G_3"/>
    <property type="match status" value="1"/>
</dbReference>
<evidence type="ECO:0000313" key="5">
    <source>
        <dbReference type="EMBL" id="GIH43927.1"/>
    </source>
</evidence>
<keyword evidence="6" id="KW-1185">Reference proteome</keyword>
<evidence type="ECO:0000256" key="1">
    <source>
        <dbReference type="ARBA" id="ARBA00022729"/>
    </source>
</evidence>
<feature type="compositionally biased region" description="Polar residues" evidence="3">
    <location>
        <begin position="511"/>
        <end position="534"/>
    </location>
</feature>
<protein>
    <recommendedName>
        <fullName evidence="4">LamG-like jellyroll fold domain-containing protein</fullName>
    </recommendedName>
</protein>
<gene>
    <name evidence="5" type="ORF">Mco01_69270</name>
</gene>
<name>A0ABQ4GA76_9ACTN</name>
<feature type="compositionally biased region" description="Polar residues" evidence="3">
    <location>
        <begin position="740"/>
        <end position="755"/>
    </location>
</feature>
<feature type="compositionally biased region" description="Low complexity" evidence="3">
    <location>
        <begin position="229"/>
        <end position="249"/>
    </location>
</feature>
<dbReference type="PANTHER" id="PTHR46943:SF1">
    <property type="entry name" value="PENTRAXIN-RELATED PROTEIN PTX3"/>
    <property type="match status" value="1"/>
</dbReference>
<evidence type="ECO:0000256" key="2">
    <source>
        <dbReference type="ARBA" id="ARBA00023157"/>
    </source>
</evidence>
<accession>A0ABQ4GA76</accession>
<reference evidence="5 6" key="1">
    <citation type="submission" date="2021-01" db="EMBL/GenBank/DDBJ databases">
        <title>Whole genome shotgun sequence of Microbispora corallina NBRC 16416.</title>
        <authorList>
            <person name="Komaki H."/>
            <person name="Tamura T."/>
        </authorList>
    </citation>
    <scope>NUCLEOTIDE SEQUENCE [LARGE SCALE GENOMIC DNA]</scope>
    <source>
        <strain evidence="5 6">NBRC 16416</strain>
    </source>
</reference>
<evidence type="ECO:0000259" key="4">
    <source>
        <dbReference type="SMART" id="SM00560"/>
    </source>
</evidence>
<dbReference type="SUPFAM" id="SSF49899">
    <property type="entry name" value="Concanavalin A-like lectins/glucanases"/>
    <property type="match status" value="2"/>
</dbReference>
<dbReference type="InterPro" id="IPR013320">
    <property type="entry name" value="ConA-like_dom_sf"/>
</dbReference>
<dbReference type="Gene3D" id="2.60.120.200">
    <property type="match status" value="2"/>
</dbReference>